<keyword evidence="2" id="KW-1185">Reference proteome</keyword>
<sequence length="54" mass="6048">MLTIKGLGSSLLKNRFYGVPKDIGSVEKDFTGFNLSIKNNLLRVVGNRYKIKFG</sequence>
<dbReference type="AlphaFoldDB" id="A0A251VDW4"/>
<proteinExistence type="predicted"/>
<accession>A0A251VDW4</accession>
<dbReference type="InParanoid" id="A0A251VDW4"/>
<dbReference type="EMBL" id="CM007891">
    <property type="protein sequence ID" value="OTG33469.1"/>
    <property type="molecule type" value="Genomic_DNA"/>
</dbReference>
<organism evidence="1 2">
    <name type="scientific">Helianthus annuus</name>
    <name type="common">Common sunflower</name>
    <dbReference type="NCBI Taxonomy" id="4232"/>
    <lineage>
        <taxon>Eukaryota</taxon>
        <taxon>Viridiplantae</taxon>
        <taxon>Streptophyta</taxon>
        <taxon>Embryophyta</taxon>
        <taxon>Tracheophyta</taxon>
        <taxon>Spermatophyta</taxon>
        <taxon>Magnoliopsida</taxon>
        <taxon>eudicotyledons</taxon>
        <taxon>Gunneridae</taxon>
        <taxon>Pentapetalae</taxon>
        <taxon>asterids</taxon>
        <taxon>campanulids</taxon>
        <taxon>Asterales</taxon>
        <taxon>Asteraceae</taxon>
        <taxon>Asteroideae</taxon>
        <taxon>Heliantheae alliance</taxon>
        <taxon>Heliantheae</taxon>
        <taxon>Helianthus</taxon>
    </lineage>
</organism>
<evidence type="ECO:0000313" key="1">
    <source>
        <dbReference type="EMBL" id="OTG33469.1"/>
    </source>
</evidence>
<gene>
    <name evidence="1" type="ORF">HannXRQ_Chr02g0035071</name>
</gene>
<dbReference type="Proteomes" id="UP000215914">
    <property type="component" value="Chromosome 2"/>
</dbReference>
<evidence type="ECO:0000313" key="2">
    <source>
        <dbReference type="Proteomes" id="UP000215914"/>
    </source>
</evidence>
<protein>
    <submittedName>
        <fullName evidence="1">Uncharacterized protein</fullName>
    </submittedName>
</protein>
<reference evidence="2" key="1">
    <citation type="journal article" date="2017" name="Nature">
        <title>The sunflower genome provides insights into oil metabolism, flowering and Asterid evolution.</title>
        <authorList>
            <person name="Badouin H."/>
            <person name="Gouzy J."/>
            <person name="Grassa C.J."/>
            <person name="Murat F."/>
            <person name="Staton S.E."/>
            <person name="Cottret L."/>
            <person name="Lelandais-Briere C."/>
            <person name="Owens G.L."/>
            <person name="Carrere S."/>
            <person name="Mayjonade B."/>
            <person name="Legrand L."/>
            <person name="Gill N."/>
            <person name="Kane N.C."/>
            <person name="Bowers J.E."/>
            <person name="Hubner S."/>
            <person name="Bellec A."/>
            <person name="Berard A."/>
            <person name="Berges H."/>
            <person name="Blanchet N."/>
            <person name="Boniface M.C."/>
            <person name="Brunel D."/>
            <person name="Catrice O."/>
            <person name="Chaidir N."/>
            <person name="Claudel C."/>
            <person name="Donnadieu C."/>
            <person name="Faraut T."/>
            <person name="Fievet G."/>
            <person name="Helmstetter N."/>
            <person name="King M."/>
            <person name="Knapp S.J."/>
            <person name="Lai Z."/>
            <person name="Le Paslier M.C."/>
            <person name="Lippi Y."/>
            <person name="Lorenzon L."/>
            <person name="Mandel J.R."/>
            <person name="Marage G."/>
            <person name="Marchand G."/>
            <person name="Marquand E."/>
            <person name="Bret-Mestries E."/>
            <person name="Morien E."/>
            <person name="Nambeesan S."/>
            <person name="Nguyen T."/>
            <person name="Pegot-Espagnet P."/>
            <person name="Pouilly N."/>
            <person name="Raftis F."/>
            <person name="Sallet E."/>
            <person name="Schiex T."/>
            <person name="Thomas J."/>
            <person name="Vandecasteele C."/>
            <person name="Vares D."/>
            <person name="Vear F."/>
            <person name="Vautrin S."/>
            <person name="Crespi M."/>
            <person name="Mangin B."/>
            <person name="Burke J.M."/>
            <person name="Salse J."/>
            <person name="Munos S."/>
            <person name="Vincourt P."/>
            <person name="Rieseberg L.H."/>
            <person name="Langlade N.B."/>
        </authorList>
    </citation>
    <scope>NUCLEOTIDE SEQUENCE [LARGE SCALE GENOMIC DNA]</scope>
    <source>
        <strain evidence="2">cv. SF193</strain>
    </source>
</reference>
<name>A0A251VDW4_HELAN</name>